<evidence type="ECO:0000256" key="1">
    <source>
        <dbReference type="SAM" id="Phobius"/>
    </source>
</evidence>
<organism evidence="2 3">
    <name type="scientific">Thermithiobacillus plumbiphilus</name>
    <dbReference type="NCBI Taxonomy" id="1729899"/>
    <lineage>
        <taxon>Bacteria</taxon>
        <taxon>Pseudomonadati</taxon>
        <taxon>Pseudomonadota</taxon>
        <taxon>Acidithiobacillia</taxon>
        <taxon>Acidithiobacillales</taxon>
        <taxon>Thermithiobacillaceae</taxon>
        <taxon>Thermithiobacillus</taxon>
    </lineage>
</organism>
<evidence type="ECO:0000313" key="2">
    <source>
        <dbReference type="EMBL" id="MEK8090275.1"/>
    </source>
</evidence>
<dbReference type="EMBL" id="JBBPCO010000010">
    <property type="protein sequence ID" value="MEK8090275.1"/>
    <property type="molecule type" value="Genomic_DNA"/>
</dbReference>
<proteinExistence type="predicted"/>
<keyword evidence="1" id="KW-1133">Transmembrane helix</keyword>
<keyword evidence="3" id="KW-1185">Reference proteome</keyword>
<evidence type="ECO:0000313" key="3">
    <source>
        <dbReference type="Proteomes" id="UP001446205"/>
    </source>
</evidence>
<dbReference type="PANTHER" id="PTHR28008:SF1">
    <property type="entry name" value="DOMAIN PROTEIN, PUTATIVE (AFU_ORTHOLOGUE AFUA_3G10980)-RELATED"/>
    <property type="match status" value="1"/>
</dbReference>
<comment type="caution">
    <text evidence="2">The sequence shown here is derived from an EMBL/GenBank/DDBJ whole genome shotgun (WGS) entry which is preliminary data.</text>
</comment>
<protein>
    <submittedName>
        <fullName evidence="2">VanZ family protein</fullName>
    </submittedName>
</protein>
<dbReference type="Proteomes" id="UP001446205">
    <property type="component" value="Unassembled WGS sequence"/>
</dbReference>
<feature type="transmembrane region" description="Helical" evidence="1">
    <location>
        <begin position="102"/>
        <end position="121"/>
    </location>
</feature>
<accession>A0ABU9D9R4</accession>
<feature type="transmembrane region" description="Helical" evidence="1">
    <location>
        <begin position="7"/>
        <end position="26"/>
    </location>
</feature>
<sequence>MINHKMRFSGLWLGLGWLVIAVIFYFSLSHHSLEPRTHLPIDKVEHFSAYVGLMWWFSQLYTRTRQRIGLALALLGMGILIEILQGMTGYRDMDAWDAVADTLGILVGWWLVGTRFGNVLNRLDQMLATRRAS</sequence>
<name>A0ABU9D9R4_9PROT</name>
<dbReference type="PANTHER" id="PTHR28008">
    <property type="entry name" value="DOMAIN PROTEIN, PUTATIVE (AFU_ORTHOLOGUE AFUA_3G10980)-RELATED"/>
    <property type="match status" value="1"/>
</dbReference>
<feature type="transmembrane region" description="Helical" evidence="1">
    <location>
        <begin position="46"/>
        <end position="62"/>
    </location>
</feature>
<gene>
    <name evidence="2" type="ORF">WOB96_10930</name>
</gene>
<dbReference type="RefSeq" id="WP_341371330.1">
    <property type="nucleotide sequence ID" value="NZ_JBBPCO010000010.1"/>
</dbReference>
<dbReference type="NCBIfam" id="NF037970">
    <property type="entry name" value="vanZ_1"/>
    <property type="match status" value="1"/>
</dbReference>
<keyword evidence="1" id="KW-0812">Transmembrane</keyword>
<reference evidence="2 3" key="1">
    <citation type="submission" date="2024-04" db="EMBL/GenBank/DDBJ databases">
        <authorList>
            <person name="Abashina T."/>
            <person name="Shaikin A."/>
        </authorList>
    </citation>
    <scope>NUCLEOTIDE SEQUENCE [LARGE SCALE GENOMIC DNA]</scope>
    <source>
        <strain evidence="2 3">AAFK</strain>
    </source>
</reference>
<keyword evidence="1" id="KW-0472">Membrane</keyword>
<feature type="transmembrane region" description="Helical" evidence="1">
    <location>
        <begin position="69"/>
        <end position="90"/>
    </location>
</feature>